<dbReference type="PANTHER" id="PTHR42904:SF6">
    <property type="entry name" value="NAD-CAPPED RNA HYDROLASE NUDT12"/>
    <property type="match status" value="1"/>
</dbReference>
<evidence type="ECO:0000259" key="10">
    <source>
        <dbReference type="PROSITE" id="PS51462"/>
    </source>
</evidence>
<evidence type="ECO:0000256" key="3">
    <source>
        <dbReference type="ARBA" id="ARBA00009595"/>
    </source>
</evidence>
<evidence type="ECO:0000256" key="8">
    <source>
        <dbReference type="ARBA" id="ARBA00023027"/>
    </source>
</evidence>
<comment type="catalytic activity">
    <reaction evidence="9">
        <text>a 5'-end NAD(+)-phospho-ribonucleoside in mRNA + H2O = a 5'-end phospho-adenosine-phospho-ribonucleoside in mRNA + beta-nicotinamide D-ribonucleotide + 2 H(+)</text>
        <dbReference type="Rhea" id="RHEA:60876"/>
        <dbReference type="Rhea" id="RHEA-COMP:15698"/>
        <dbReference type="Rhea" id="RHEA-COMP:15719"/>
        <dbReference type="ChEBI" id="CHEBI:14649"/>
        <dbReference type="ChEBI" id="CHEBI:15377"/>
        <dbReference type="ChEBI" id="CHEBI:15378"/>
        <dbReference type="ChEBI" id="CHEBI:144029"/>
        <dbReference type="ChEBI" id="CHEBI:144051"/>
    </reaction>
    <physiologicalReaction direction="left-to-right" evidence="9">
        <dbReference type="Rhea" id="RHEA:60877"/>
    </physiologicalReaction>
</comment>
<dbReference type="InterPro" id="IPR000086">
    <property type="entry name" value="NUDIX_hydrolase_dom"/>
</dbReference>
<comment type="cofactor">
    <cofactor evidence="2">
        <name>Zn(2+)</name>
        <dbReference type="ChEBI" id="CHEBI:29105"/>
    </cofactor>
</comment>
<evidence type="ECO:0000256" key="1">
    <source>
        <dbReference type="ARBA" id="ARBA00001946"/>
    </source>
</evidence>
<dbReference type="InterPro" id="IPR015376">
    <property type="entry name" value="Znr_NADH_PPase"/>
</dbReference>
<organism evidence="11 12">
    <name type="scientific">Sphingomonas humi</name>
    <dbReference type="NCBI Taxonomy" id="335630"/>
    <lineage>
        <taxon>Bacteria</taxon>
        <taxon>Pseudomonadati</taxon>
        <taxon>Pseudomonadota</taxon>
        <taxon>Alphaproteobacteria</taxon>
        <taxon>Sphingomonadales</taxon>
        <taxon>Sphingomonadaceae</taxon>
        <taxon>Sphingomonas</taxon>
    </lineage>
</organism>
<dbReference type="Pfam" id="PF09297">
    <property type="entry name" value="Zn_ribbon_NUD"/>
    <property type="match status" value="1"/>
</dbReference>
<feature type="domain" description="Nudix hydrolase" evidence="10">
    <location>
        <begin position="144"/>
        <end position="270"/>
    </location>
</feature>
<evidence type="ECO:0000256" key="5">
    <source>
        <dbReference type="ARBA" id="ARBA00022723"/>
    </source>
</evidence>
<dbReference type="PANTHER" id="PTHR42904">
    <property type="entry name" value="NUDIX HYDROLASE, NUDC SUBFAMILY"/>
    <property type="match status" value="1"/>
</dbReference>
<dbReference type="SUPFAM" id="SSF55811">
    <property type="entry name" value="Nudix"/>
    <property type="match status" value="1"/>
</dbReference>
<dbReference type="InterPro" id="IPR049734">
    <property type="entry name" value="NudC-like_C"/>
</dbReference>
<comment type="similarity">
    <text evidence="3">Belongs to the Nudix hydrolase family. NudC subfamily.</text>
</comment>
<dbReference type="RefSeq" id="WP_344708276.1">
    <property type="nucleotide sequence ID" value="NZ_BAAAZD010000001.1"/>
</dbReference>
<evidence type="ECO:0000313" key="12">
    <source>
        <dbReference type="Proteomes" id="UP001501310"/>
    </source>
</evidence>
<accession>A0ABP7RET4</accession>
<dbReference type="PROSITE" id="PS51462">
    <property type="entry name" value="NUDIX"/>
    <property type="match status" value="1"/>
</dbReference>
<dbReference type="EMBL" id="BAAAZD010000001">
    <property type="protein sequence ID" value="GAA3996477.1"/>
    <property type="molecule type" value="Genomic_DNA"/>
</dbReference>
<comment type="cofactor">
    <cofactor evidence="1">
        <name>Mg(2+)</name>
        <dbReference type="ChEBI" id="CHEBI:18420"/>
    </cofactor>
</comment>
<keyword evidence="5" id="KW-0479">Metal-binding</keyword>
<evidence type="ECO:0000256" key="7">
    <source>
        <dbReference type="ARBA" id="ARBA00022842"/>
    </source>
</evidence>
<gene>
    <name evidence="11" type="primary">nudC</name>
    <name evidence="11" type="ORF">GCM10022211_01790</name>
</gene>
<proteinExistence type="inferred from homology"/>
<dbReference type="Gene3D" id="3.90.79.20">
    <property type="match status" value="1"/>
</dbReference>
<dbReference type="Gene3D" id="3.90.79.10">
    <property type="entry name" value="Nucleoside Triphosphate Pyrophosphohydrolase"/>
    <property type="match status" value="1"/>
</dbReference>
<keyword evidence="7" id="KW-0460">Magnesium</keyword>
<name>A0ABP7RET4_9SPHN</name>
<dbReference type="NCBIfam" id="NF001299">
    <property type="entry name" value="PRK00241.1"/>
    <property type="match status" value="1"/>
</dbReference>
<keyword evidence="12" id="KW-1185">Reference proteome</keyword>
<sequence>MPPDVFFAGPGLDRADALRGEPARLEEFAQSPDARQLVWDGGLPALDAEGRLCWELVTDPALFLGLDGDRPRFSPVAAGGGDLRAQFGALGYLSATEAPLFAAATSLASWHRRHGFCANCGQPSGIVRGGWSRQCGACGTEHYPRVDPVVIMLATHEGRVLLGRQPRFPPQRYSALAGFVEVGESLEAAVARELFEESGVRVSGVRYVASQPWPFPSSLMIACTAEAAYDALTIDHTELEDARWFSRDEVAAAMAGAQGASFAAPPPFAIAHSLLAHWLNA</sequence>
<dbReference type="Proteomes" id="UP001501310">
    <property type="component" value="Unassembled WGS sequence"/>
</dbReference>
<evidence type="ECO:0000256" key="9">
    <source>
        <dbReference type="ARBA" id="ARBA00023679"/>
    </source>
</evidence>
<dbReference type="Pfam" id="PF00293">
    <property type="entry name" value="NUDIX"/>
    <property type="match status" value="1"/>
</dbReference>
<dbReference type="CDD" id="cd03429">
    <property type="entry name" value="NUDIX_NADH_pyrophosphatase_Nudt13"/>
    <property type="match status" value="1"/>
</dbReference>
<protein>
    <recommendedName>
        <fullName evidence="4">NAD(+) diphosphatase</fullName>
        <ecNumber evidence="4">3.6.1.22</ecNumber>
    </recommendedName>
</protein>
<evidence type="ECO:0000256" key="4">
    <source>
        <dbReference type="ARBA" id="ARBA00012381"/>
    </source>
</evidence>
<dbReference type="InterPro" id="IPR050241">
    <property type="entry name" value="NAD-cap_RNA_hydrolase_NudC"/>
</dbReference>
<dbReference type="InterPro" id="IPR015797">
    <property type="entry name" value="NUDIX_hydrolase-like_dom_sf"/>
</dbReference>
<dbReference type="EC" id="3.6.1.22" evidence="4"/>
<evidence type="ECO:0000313" key="11">
    <source>
        <dbReference type="EMBL" id="GAA3996477.1"/>
    </source>
</evidence>
<evidence type="ECO:0000256" key="6">
    <source>
        <dbReference type="ARBA" id="ARBA00022801"/>
    </source>
</evidence>
<keyword evidence="6" id="KW-0378">Hydrolase</keyword>
<evidence type="ECO:0000256" key="2">
    <source>
        <dbReference type="ARBA" id="ARBA00001947"/>
    </source>
</evidence>
<dbReference type="PROSITE" id="PS00893">
    <property type="entry name" value="NUDIX_BOX"/>
    <property type="match status" value="1"/>
</dbReference>
<keyword evidence="8" id="KW-0520">NAD</keyword>
<comment type="caution">
    <text evidence="11">The sequence shown here is derived from an EMBL/GenBank/DDBJ whole genome shotgun (WGS) entry which is preliminary data.</text>
</comment>
<dbReference type="InterPro" id="IPR020084">
    <property type="entry name" value="NUDIX_hydrolase_CS"/>
</dbReference>
<reference evidence="12" key="1">
    <citation type="journal article" date="2019" name="Int. J. Syst. Evol. Microbiol.">
        <title>The Global Catalogue of Microorganisms (GCM) 10K type strain sequencing project: providing services to taxonomists for standard genome sequencing and annotation.</title>
        <authorList>
            <consortium name="The Broad Institute Genomics Platform"/>
            <consortium name="The Broad Institute Genome Sequencing Center for Infectious Disease"/>
            <person name="Wu L."/>
            <person name="Ma J."/>
        </authorList>
    </citation>
    <scope>NUCLEOTIDE SEQUENCE [LARGE SCALE GENOMIC DNA]</scope>
    <source>
        <strain evidence="12">JCM 16603</strain>
    </source>
</reference>